<organism evidence="3 4">
    <name type="scientific">Microvirga subterranea</name>
    <dbReference type="NCBI Taxonomy" id="186651"/>
    <lineage>
        <taxon>Bacteria</taxon>
        <taxon>Pseudomonadati</taxon>
        <taxon>Pseudomonadota</taxon>
        <taxon>Alphaproteobacteria</taxon>
        <taxon>Hyphomicrobiales</taxon>
        <taxon>Methylobacteriaceae</taxon>
        <taxon>Microvirga</taxon>
    </lineage>
</organism>
<feature type="domain" description="Nitroreductase" evidence="2">
    <location>
        <begin position="34"/>
        <end position="199"/>
    </location>
</feature>
<dbReference type="InterPro" id="IPR052544">
    <property type="entry name" value="Bacteriocin_Proc_Enz"/>
</dbReference>
<dbReference type="CDD" id="cd02142">
    <property type="entry name" value="McbC_SagB-like_oxidoreductase"/>
    <property type="match status" value="1"/>
</dbReference>
<protein>
    <submittedName>
        <fullName evidence="3">Nitroreductase</fullName>
    </submittedName>
</protein>
<reference evidence="3 4" key="1">
    <citation type="submission" date="2018-07" db="EMBL/GenBank/DDBJ databases">
        <title>Genomic Encyclopedia of Type Strains, Phase IV (KMG-IV): sequencing the most valuable type-strain genomes for metagenomic binning, comparative biology and taxonomic classification.</title>
        <authorList>
            <person name="Goeker M."/>
        </authorList>
    </citation>
    <scope>NUCLEOTIDE SEQUENCE [LARGE SCALE GENOMIC DNA]</scope>
    <source>
        <strain evidence="3 4">DSM 14364</strain>
    </source>
</reference>
<accession>A0A370HVZ3</accession>
<dbReference type="InterPro" id="IPR029479">
    <property type="entry name" value="Nitroreductase"/>
</dbReference>
<name>A0A370HVZ3_9HYPH</name>
<dbReference type="SUPFAM" id="SSF55469">
    <property type="entry name" value="FMN-dependent nitroreductase-like"/>
    <property type="match status" value="1"/>
</dbReference>
<sequence length="202" mass="22242">MASLDQPPAAIGEPIGLPLPTRSGGRPLLEALGARRSSREFSPQPLDLLLLSDLLWAACGINRRDGHRTAPSARNWQEIDIYVALARGLFLFSPHHSHLEWILREDVRSLTGLQDFVEPAPVNLVYVADLARMQGSSDRNERRFYSALDTGFIAQNVYLFCASAGLATVARGLLDRRALALKMGLRPEQRVILAQTVGYPAS</sequence>
<dbReference type="Gene3D" id="3.40.109.10">
    <property type="entry name" value="NADH Oxidase"/>
    <property type="match status" value="1"/>
</dbReference>
<comment type="caution">
    <text evidence="3">The sequence shown here is derived from an EMBL/GenBank/DDBJ whole genome shotgun (WGS) entry which is preliminary data.</text>
</comment>
<dbReference type="AlphaFoldDB" id="A0A370HVZ3"/>
<evidence type="ECO:0000256" key="1">
    <source>
        <dbReference type="SAM" id="MobiDB-lite"/>
    </source>
</evidence>
<evidence type="ECO:0000259" key="2">
    <source>
        <dbReference type="Pfam" id="PF00881"/>
    </source>
</evidence>
<dbReference type="EMBL" id="QQBB01000001">
    <property type="protein sequence ID" value="RDI62669.1"/>
    <property type="molecule type" value="Genomic_DNA"/>
</dbReference>
<dbReference type="OrthoDB" id="9802775at2"/>
<keyword evidence="4" id="KW-1185">Reference proteome</keyword>
<gene>
    <name evidence="3" type="ORF">DES45_101940</name>
</gene>
<feature type="region of interest" description="Disordered" evidence="1">
    <location>
        <begin position="1"/>
        <end position="22"/>
    </location>
</feature>
<evidence type="ECO:0000313" key="4">
    <source>
        <dbReference type="Proteomes" id="UP000254925"/>
    </source>
</evidence>
<dbReference type="GO" id="GO:0016491">
    <property type="term" value="F:oxidoreductase activity"/>
    <property type="evidence" value="ECO:0007669"/>
    <property type="project" value="InterPro"/>
</dbReference>
<dbReference type="PANTHER" id="PTHR43745:SF2">
    <property type="entry name" value="NITROREDUCTASE MJ1384-RELATED"/>
    <property type="match status" value="1"/>
</dbReference>
<dbReference type="InterPro" id="IPR000415">
    <property type="entry name" value="Nitroreductase-like"/>
</dbReference>
<dbReference type="Proteomes" id="UP000254925">
    <property type="component" value="Unassembled WGS sequence"/>
</dbReference>
<proteinExistence type="predicted"/>
<evidence type="ECO:0000313" key="3">
    <source>
        <dbReference type="EMBL" id="RDI62669.1"/>
    </source>
</evidence>
<dbReference type="RefSeq" id="WP_114768757.1">
    <property type="nucleotide sequence ID" value="NZ_QQBB01000001.1"/>
</dbReference>
<dbReference type="Pfam" id="PF00881">
    <property type="entry name" value="Nitroreductase"/>
    <property type="match status" value="1"/>
</dbReference>
<dbReference type="PANTHER" id="PTHR43745">
    <property type="entry name" value="NITROREDUCTASE MJ1384-RELATED"/>
    <property type="match status" value="1"/>
</dbReference>